<evidence type="ECO:0000313" key="3">
    <source>
        <dbReference type="Proteomes" id="UP000325313"/>
    </source>
</evidence>
<organism evidence="2 3">
    <name type="scientific">Puccinia graminis f. sp. tritici</name>
    <dbReference type="NCBI Taxonomy" id="56615"/>
    <lineage>
        <taxon>Eukaryota</taxon>
        <taxon>Fungi</taxon>
        <taxon>Dikarya</taxon>
        <taxon>Basidiomycota</taxon>
        <taxon>Pucciniomycotina</taxon>
        <taxon>Pucciniomycetes</taxon>
        <taxon>Pucciniales</taxon>
        <taxon>Pucciniaceae</taxon>
        <taxon>Puccinia</taxon>
    </lineage>
</organism>
<evidence type="ECO:0000256" key="1">
    <source>
        <dbReference type="SAM" id="MobiDB-lite"/>
    </source>
</evidence>
<feature type="compositionally biased region" description="Polar residues" evidence="1">
    <location>
        <begin position="253"/>
        <end position="274"/>
    </location>
</feature>
<dbReference type="AlphaFoldDB" id="A0A5B0SAX2"/>
<feature type="compositionally biased region" description="Basic and acidic residues" evidence="1">
    <location>
        <begin position="187"/>
        <end position="198"/>
    </location>
</feature>
<gene>
    <name evidence="2" type="ORF">PGTUg99_018872</name>
</gene>
<name>A0A5B0SAX2_PUCGR</name>
<proteinExistence type="predicted"/>
<protein>
    <submittedName>
        <fullName evidence="2">Uncharacterized protein</fullName>
    </submittedName>
</protein>
<dbReference type="EMBL" id="VDEP01000043">
    <property type="protein sequence ID" value="KAA1134977.1"/>
    <property type="molecule type" value="Genomic_DNA"/>
</dbReference>
<reference evidence="2 3" key="1">
    <citation type="submission" date="2019-05" db="EMBL/GenBank/DDBJ databases">
        <title>Emergence of the Ug99 lineage of the wheat stem rust pathogen through somatic hybridization.</title>
        <authorList>
            <person name="Li F."/>
            <person name="Upadhyaya N.M."/>
            <person name="Sperschneider J."/>
            <person name="Matny O."/>
            <person name="Nguyen-Phuc H."/>
            <person name="Mago R."/>
            <person name="Raley C."/>
            <person name="Miller M.E."/>
            <person name="Silverstein K.A.T."/>
            <person name="Henningsen E."/>
            <person name="Hirsch C.D."/>
            <person name="Visser B."/>
            <person name="Pretorius Z.A."/>
            <person name="Steffenson B.J."/>
            <person name="Schwessinger B."/>
            <person name="Dodds P.N."/>
            <person name="Figueroa M."/>
        </authorList>
    </citation>
    <scope>NUCLEOTIDE SEQUENCE [LARGE SCALE GENOMIC DNA]</scope>
    <source>
        <strain evidence="2 3">Ug99</strain>
    </source>
</reference>
<comment type="caution">
    <text evidence="2">The sequence shown here is derived from an EMBL/GenBank/DDBJ whole genome shotgun (WGS) entry which is preliminary data.</text>
</comment>
<dbReference type="Proteomes" id="UP000325313">
    <property type="component" value="Unassembled WGS sequence"/>
</dbReference>
<evidence type="ECO:0000313" key="2">
    <source>
        <dbReference type="EMBL" id="KAA1134977.1"/>
    </source>
</evidence>
<sequence>MANERNSYRDLITWGSTLDYEPSEISRRAKLLFQKAKTNLSLERGHGIAGINGNDRALACLCLCLVKSGHPLSLSPHVLVAFIALRRQCFSFSYGTFEKKRLSNVTTTADRKALETSLQRTSGVSARIFSGGLRDLPRILEVRSGGTSASASPRRKASPTKGVTLQSSSRKAREEGSAKPVASGSGRKKEAGVVRSSRETLMAANTPLKRPASALVVDQDEDDDALLRSSPTAKRRSRRTDESSGPPPVLVQPVQTIDLSPGSATRTPRPQNLHNPLLLEPTTSVRTIRKTPLALPIHRPHKPMSIFHSHPLLNPSKPTPSLPVNFSDWNWKSNLFHANWSLDDILEWERWNQKALESSLS</sequence>
<feature type="region of interest" description="Disordered" evidence="1">
    <location>
        <begin position="144"/>
        <end position="276"/>
    </location>
</feature>
<accession>A0A5B0SAX2</accession>